<dbReference type="Proteomes" id="UP000886653">
    <property type="component" value="Unassembled WGS sequence"/>
</dbReference>
<reference evidence="2" key="1">
    <citation type="submission" date="2013-11" db="EMBL/GenBank/DDBJ databases">
        <title>Genome sequence of the fusiform rust pathogen reveals effectors for host alternation and coevolution with pine.</title>
        <authorList>
            <consortium name="DOE Joint Genome Institute"/>
            <person name="Smith K."/>
            <person name="Pendleton A."/>
            <person name="Kubisiak T."/>
            <person name="Anderson C."/>
            <person name="Salamov A."/>
            <person name="Aerts A."/>
            <person name="Riley R."/>
            <person name="Clum A."/>
            <person name="Lindquist E."/>
            <person name="Ence D."/>
            <person name="Campbell M."/>
            <person name="Kronenberg Z."/>
            <person name="Feau N."/>
            <person name="Dhillon B."/>
            <person name="Hamelin R."/>
            <person name="Burleigh J."/>
            <person name="Smith J."/>
            <person name="Yandell M."/>
            <person name="Nelson C."/>
            <person name="Grigoriev I."/>
            <person name="Davis J."/>
        </authorList>
    </citation>
    <scope>NUCLEOTIDE SEQUENCE</scope>
    <source>
        <strain evidence="2">G11</strain>
    </source>
</reference>
<organism evidence="2 3">
    <name type="scientific">Cronartium quercuum f. sp. fusiforme G11</name>
    <dbReference type="NCBI Taxonomy" id="708437"/>
    <lineage>
        <taxon>Eukaryota</taxon>
        <taxon>Fungi</taxon>
        <taxon>Dikarya</taxon>
        <taxon>Basidiomycota</taxon>
        <taxon>Pucciniomycotina</taxon>
        <taxon>Pucciniomycetes</taxon>
        <taxon>Pucciniales</taxon>
        <taxon>Coleosporiaceae</taxon>
        <taxon>Cronartium</taxon>
    </lineage>
</organism>
<evidence type="ECO:0000256" key="1">
    <source>
        <dbReference type="SAM" id="MobiDB-lite"/>
    </source>
</evidence>
<feature type="compositionally biased region" description="Basic residues" evidence="1">
    <location>
        <begin position="1"/>
        <end position="14"/>
    </location>
</feature>
<dbReference type="PANTHER" id="PTHR28127:SF1">
    <property type="entry name" value="RIBOSOME ASSEMBLY PROTEIN 3"/>
    <property type="match status" value="1"/>
</dbReference>
<proteinExistence type="predicted"/>
<dbReference type="GO" id="GO:0030687">
    <property type="term" value="C:preribosome, large subunit precursor"/>
    <property type="evidence" value="ECO:0007669"/>
    <property type="project" value="TreeGrafter"/>
</dbReference>
<feature type="region of interest" description="Disordered" evidence="1">
    <location>
        <begin position="1"/>
        <end position="152"/>
    </location>
</feature>
<dbReference type="GO" id="GO:0000027">
    <property type="term" value="P:ribosomal large subunit assembly"/>
    <property type="evidence" value="ECO:0007669"/>
    <property type="project" value="TreeGrafter"/>
</dbReference>
<protein>
    <recommendedName>
        <fullName evidence="4">Ribosome assembly protein 3</fullName>
    </recommendedName>
</protein>
<evidence type="ECO:0000313" key="3">
    <source>
        <dbReference type="Proteomes" id="UP000886653"/>
    </source>
</evidence>
<name>A0A9P6NPJ5_9BASI</name>
<gene>
    <name evidence="2" type="ORF">CROQUDRAFT_670226</name>
</gene>
<feature type="compositionally biased region" description="Acidic residues" evidence="1">
    <location>
        <begin position="300"/>
        <end position="311"/>
    </location>
</feature>
<feature type="region of interest" description="Disordered" evidence="1">
    <location>
        <begin position="285"/>
        <end position="311"/>
    </location>
</feature>
<feature type="compositionally biased region" description="Basic residues" evidence="1">
    <location>
        <begin position="105"/>
        <end position="116"/>
    </location>
</feature>
<sequence>MPPRTRKRVRRRRPVNQVNDISSSSSSSSSDSNSDNEKSVVAPVRGNKEDIQMKNPTSESSSSPSSSSSDHSASYKPVHPEQAHSTQSSSDESDSDSEPSQAKAPAKRGRLAKKQRNLNSAVNPISDAHSTPTPRSPSPIPASPPPPLPDTYFDLDLSIPYLDHPPAFDLPFNPSSSSKHTQTLNAVTAKLAESEADFRTWYMSTVVDRFENELDVVRKDLEKSRGSKTQTKFELLLAGLASGADVFEDFHHPLGFSSHHETSQSATISQPSKQSEKELVMETLKMQKFQNQDHIHPSEESTDTDDVEMQT</sequence>
<feature type="compositionally biased region" description="Polar residues" evidence="1">
    <location>
        <begin position="263"/>
        <end position="273"/>
    </location>
</feature>
<dbReference type="PANTHER" id="PTHR28127">
    <property type="entry name" value="RIBOSOME ASSEMBLY PROTEIN 3"/>
    <property type="match status" value="1"/>
</dbReference>
<feature type="compositionally biased region" description="Low complexity" evidence="1">
    <location>
        <begin position="58"/>
        <end position="74"/>
    </location>
</feature>
<dbReference type="EMBL" id="MU167242">
    <property type="protein sequence ID" value="KAG0147947.1"/>
    <property type="molecule type" value="Genomic_DNA"/>
</dbReference>
<evidence type="ECO:0000313" key="2">
    <source>
        <dbReference type="EMBL" id="KAG0147947.1"/>
    </source>
</evidence>
<dbReference type="AlphaFoldDB" id="A0A9P6NPJ5"/>
<feature type="compositionally biased region" description="Low complexity" evidence="1">
    <location>
        <begin position="22"/>
        <end position="33"/>
    </location>
</feature>
<dbReference type="OrthoDB" id="2504927at2759"/>
<keyword evidence="3" id="KW-1185">Reference proteome</keyword>
<dbReference type="InterPro" id="IPR051898">
    <property type="entry name" value="Ribosome_Assembly_3"/>
</dbReference>
<feature type="region of interest" description="Disordered" evidence="1">
    <location>
        <begin position="258"/>
        <end position="277"/>
    </location>
</feature>
<feature type="compositionally biased region" description="Pro residues" evidence="1">
    <location>
        <begin position="134"/>
        <end position="149"/>
    </location>
</feature>
<accession>A0A9P6NPJ5</accession>
<evidence type="ECO:0008006" key="4">
    <source>
        <dbReference type="Google" id="ProtNLM"/>
    </source>
</evidence>
<comment type="caution">
    <text evidence="2">The sequence shown here is derived from an EMBL/GenBank/DDBJ whole genome shotgun (WGS) entry which is preliminary data.</text>
</comment>